<dbReference type="Proteomes" id="UP000708208">
    <property type="component" value="Unassembled WGS sequence"/>
</dbReference>
<reference evidence="1" key="1">
    <citation type="submission" date="2021-06" db="EMBL/GenBank/DDBJ databases">
        <authorList>
            <person name="Hodson N. C."/>
            <person name="Mongue J. A."/>
            <person name="Jaron S. K."/>
        </authorList>
    </citation>
    <scope>NUCLEOTIDE SEQUENCE</scope>
</reference>
<dbReference type="AlphaFoldDB" id="A0A8J2JXE6"/>
<dbReference type="EMBL" id="CAJVCH010036490">
    <property type="protein sequence ID" value="CAG7716183.1"/>
    <property type="molecule type" value="Genomic_DNA"/>
</dbReference>
<comment type="caution">
    <text evidence="1">The sequence shown here is derived from an EMBL/GenBank/DDBJ whole genome shotgun (WGS) entry which is preliminary data.</text>
</comment>
<evidence type="ECO:0000313" key="1">
    <source>
        <dbReference type="EMBL" id="CAG7716183.1"/>
    </source>
</evidence>
<sequence length="26" mass="2879">MYIAIAQSLDAAGNKEIGTQIIRMDR</sequence>
<evidence type="ECO:0000313" key="2">
    <source>
        <dbReference type="Proteomes" id="UP000708208"/>
    </source>
</evidence>
<accession>A0A8J2JXE6</accession>
<proteinExistence type="predicted"/>
<keyword evidence="2" id="KW-1185">Reference proteome</keyword>
<protein>
    <submittedName>
        <fullName evidence="1">Uncharacterized protein</fullName>
    </submittedName>
</protein>
<name>A0A8J2JXE6_9HEXA</name>
<organism evidence="1 2">
    <name type="scientific">Allacma fusca</name>
    <dbReference type="NCBI Taxonomy" id="39272"/>
    <lineage>
        <taxon>Eukaryota</taxon>
        <taxon>Metazoa</taxon>
        <taxon>Ecdysozoa</taxon>
        <taxon>Arthropoda</taxon>
        <taxon>Hexapoda</taxon>
        <taxon>Collembola</taxon>
        <taxon>Symphypleona</taxon>
        <taxon>Sminthuridae</taxon>
        <taxon>Allacma</taxon>
    </lineage>
</organism>
<feature type="non-terminal residue" evidence="1">
    <location>
        <position position="1"/>
    </location>
</feature>
<gene>
    <name evidence="1" type="ORF">AFUS01_LOCUS5710</name>
</gene>